<evidence type="ECO:0000313" key="2">
    <source>
        <dbReference type="Proteomes" id="UP001642360"/>
    </source>
</evidence>
<accession>A0ABC8RSY7</accession>
<keyword evidence="2" id="KW-1185">Reference proteome</keyword>
<proteinExistence type="predicted"/>
<organism evidence="1 2">
    <name type="scientific">Ilex paraguariensis</name>
    <name type="common">yerba mate</name>
    <dbReference type="NCBI Taxonomy" id="185542"/>
    <lineage>
        <taxon>Eukaryota</taxon>
        <taxon>Viridiplantae</taxon>
        <taxon>Streptophyta</taxon>
        <taxon>Embryophyta</taxon>
        <taxon>Tracheophyta</taxon>
        <taxon>Spermatophyta</taxon>
        <taxon>Magnoliopsida</taxon>
        <taxon>eudicotyledons</taxon>
        <taxon>Gunneridae</taxon>
        <taxon>Pentapetalae</taxon>
        <taxon>asterids</taxon>
        <taxon>campanulids</taxon>
        <taxon>Aquifoliales</taxon>
        <taxon>Aquifoliaceae</taxon>
        <taxon>Ilex</taxon>
    </lineage>
</organism>
<reference evidence="1 2" key="1">
    <citation type="submission" date="2024-02" db="EMBL/GenBank/DDBJ databases">
        <authorList>
            <person name="Vignale AGUSTIN F."/>
            <person name="Sosa J E."/>
            <person name="Modenutti C."/>
        </authorList>
    </citation>
    <scope>NUCLEOTIDE SEQUENCE [LARGE SCALE GENOMIC DNA]</scope>
</reference>
<dbReference type="Proteomes" id="UP001642360">
    <property type="component" value="Unassembled WGS sequence"/>
</dbReference>
<dbReference type="EMBL" id="CAUOFW020001725">
    <property type="protein sequence ID" value="CAK9148100.1"/>
    <property type="molecule type" value="Genomic_DNA"/>
</dbReference>
<protein>
    <submittedName>
        <fullName evidence="1">Uncharacterized protein</fullName>
    </submittedName>
</protein>
<gene>
    <name evidence="1" type="ORF">ILEXP_LOCUS16029</name>
</gene>
<dbReference type="AlphaFoldDB" id="A0ABC8RSY7"/>
<sequence>MADWFFDRLMSSTMLEEKAPANRQKLNLELLFYNHGGERKTRLFTNQFVDYGANLRLTSCMTVVRMTGQFSFSEEEVSCAWHPCQKEDHAVIPEPLHPPCFQVQTLVYELLQKLESADDTLFGSHLDLDMPKAQVAYAGTIPVGISSIFHRGHGPNLSPSIL</sequence>
<name>A0ABC8RSY7_9AQUA</name>
<comment type="caution">
    <text evidence="1">The sequence shown here is derived from an EMBL/GenBank/DDBJ whole genome shotgun (WGS) entry which is preliminary data.</text>
</comment>
<evidence type="ECO:0000313" key="1">
    <source>
        <dbReference type="EMBL" id="CAK9148100.1"/>
    </source>
</evidence>